<evidence type="ECO:0000259" key="1">
    <source>
        <dbReference type="Pfam" id="PF03848"/>
    </source>
</evidence>
<keyword evidence="2" id="KW-0808">Transferase</keyword>
<dbReference type="Gene3D" id="3.40.50.150">
    <property type="entry name" value="Vaccinia Virus protein VP39"/>
    <property type="match status" value="1"/>
</dbReference>
<dbReference type="InterPro" id="IPR015985">
    <property type="entry name" value="TehB-like_dom"/>
</dbReference>
<dbReference type="InterPro" id="IPR029063">
    <property type="entry name" value="SAM-dependent_MTases_sf"/>
</dbReference>
<dbReference type="CDD" id="cd02440">
    <property type="entry name" value="AdoMet_MTases"/>
    <property type="match status" value="1"/>
</dbReference>
<evidence type="ECO:0000313" key="2">
    <source>
        <dbReference type="EMBL" id="SFJ15210.1"/>
    </source>
</evidence>
<name>A0A1I3P1N9_9BACL</name>
<dbReference type="Proteomes" id="UP000199545">
    <property type="component" value="Unassembled WGS sequence"/>
</dbReference>
<dbReference type="OrthoDB" id="9804312at2"/>
<dbReference type="AlphaFoldDB" id="A0A1I3P1N9"/>
<dbReference type="RefSeq" id="WP_093229091.1">
    <property type="nucleotide sequence ID" value="NZ_FORR01000005.1"/>
</dbReference>
<dbReference type="STRING" id="46223.SAMN05421852_10549"/>
<dbReference type="GO" id="GO:0008168">
    <property type="term" value="F:methyltransferase activity"/>
    <property type="evidence" value="ECO:0007669"/>
    <property type="project" value="UniProtKB-KW"/>
</dbReference>
<keyword evidence="2" id="KW-0489">Methyltransferase</keyword>
<feature type="domain" description="Tellurite resistance methyltransferase TehB-like" evidence="1">
    <location>
        <begin position="36"/>
        <end position="186"/>
    </location>
</feature>
<evidence type="ECO:0000313" key="3">
    <source>
        <dbReference type="Proteomes" id="UP000199545"/>
    </source>
</evidence>
<dbReference type="EMBL" id="FORR01000005">
    <property type="protein sequence ID" value="SFJ15210.1"/>
    <property type="molecule type" value="Genomic_DNA"/>
</dbReference>
<dbReference type="Pfam" id="PF03848">
    <property type="entry name" value="TehB"/>
    <property type="match status" value="1"/>
</dbReference>
<sequence>MDREQLQALYEQEEYYWGKQPNRLAKRVFEFISKDKAKGLKLVDLGAGEGRDSVYFAEQGLDVLAVDISSAGLMKTLRLAEQKNVSVSVQEADLNSLCLENSIDILYSIGALQYLVPHNRFKQFQHFKERTVSGGLHVLFAFIEHPDIEIAPDWGRNEYLYQRDELQEYYRDWKVLDCDEWIFDCHSSGIPHQHAANVLIARKP</sequence>
<proteinExistence type="predicted"/>
<protein>
    <submittedName>
        <fullName evidence="2">Tellurite methyltransferase</fullName>
    </submittedName>
</protein>
<organism evidence="2 3">
    <name type="scientific">Thermoflavimicrobium dichotomicum</name>
    <dbReference type="NCBI Taxonomy" id="46223"/>
    <lineage>
        <taxon>Bacteria</taxon>
        <taxon>Bacillati</taxon>
        <taxon>Bacillota</taxon>
        <taxon>Bacilli</taxon>
        <taxon>Bacillales</taxon>
        <taxon>Thermoactinomycetaceae</taxon>
        <taxon>Thermoflavimicrobium</taxon>
    </lineage>
</organism>
<keyword evidence="3" id="KW-1185">Reference proteome</keyword>
<dbReference type="GO" id="GO:0032259">
    <property type="term" value="P:methylation"/>
    <property type="evidence" value="ECO:0007669"/>
    <property type="project" value="UniProtKB-KW"/>
</dbReference>
<gene>
    <name evidence="2" type="ORF">SAMN05421852_10549</name>
</gene>
<reference evidence="2 3" key="1">
    <citation type="submission" date="2016-10" db="EMBL/GenBank/DDBJ databases">
        <authorList>
            <person name="de Groot N.N."/>
        </authorList>
    </citation>
    <scope>NUCLEOTIDE SEQUENCE [LARGE SCALE GENOMIC DNA]</scope>
    <source>
        <strain evidence="2 3">DSM 44778</strain>
    </source>
</reference>
<accession>A0A1I3P1N9</accession>
<dbReference type="SUPFAM" id="SSF53335">
    <property type="entry name" value="S-adenosyl-L-methionine-dependent methyltransferases"/>
    <property type="match status" value="1"/>
</dbReference>